<dbReference type="PANTHER" id="PTHR28112">
    <property type="entry name" value="SRP-INDEPENDENT TARGETING PROTEIN 3"/>
    <property type="match status" value="1"/>
</dbReference>
<dbReference type="GO" id="GO:0045047">
    <property type="term" value="P:protein targeting to ER"/>
    <property type="evidence" value="ECO:0007669"/>
    <property type="project" value="InterPro"/>
</dbReference>
<accession>A0A1X6P2A7</accession>
<organism evidence="3 4">
    <name type="scientific">Porphyra umbilicalis</name>
    <name type="common">Purple laver</name>
    <name type="synonym">Red alga</name>
    <dbReference type="NCBI Taxonomy" id="2786"/>
    <lineage>
        <taxon>Eukaryota</taxon>
        <taxon>Rhodophyta</taxon>
        <taxon>Bangiophyceae</taxon>
        <taxon>Bangiales</taxon>
        <taxon>Bangiaceae</taxon>
        <taxon>Porphyra</taxon>
    </lineage>
</organism>
<feature type="region of interest" description="Disordered" evidence="1">
    <location>
        <begin position="89"/>
        <end position="122"/>
    </location>
</feature>
<dbReference type="Pfam" id="PF10032">
    <property type="entry name" value="Pho88"/>
    <property type="match status" value="2"/>
</dbReference>
<dbReference type="GO" id="GO:0005783">
    <property type="term" value="C:endoplasmic reticulum"/>
    <property type="evidence" value="ECO:0007669"/>
    <property type="project" value="InterPro"/>
</dbReference>
<feature type="region of interest" description="Disordered" evidence="1">
    <location>
        <begin position="223"/>
        <end position="297"/>
    </location>
</feature>
<dbReference type="AlphaFoldDB" id="A0A1X6P2A7"/>
<name>A0A1X6P2A7_PORUM</name>
<feature type="compositionally biased region" description="Low complexity" evidence="1">
    <location>
        <begin position="239"/>
        <end position="271"/>
    </location>
</feature>
<evidence type="ECO:0008006" key="5">
    <source>
        <dbReference type="Google" id="ProtNLM"/>
    </source>
</evidence>
<proteinExistence type="predicted"/>
<gene>
    <name evidence="3" type="ORF">BU14_0258s0014</name>
</gene>
<dbReference type="PANTHER" id="PTHR28112:SF1">
    <property type="entry name" value="SRP-INDEPENDENT TARGETING PROTEIN 3"/>
    <property type="match status" value="1"/>
</dbReference>
<dbReference type="EMBL" id="KV918921">
    <property type="protein sequence ID" value="OSX75009.1"/>
    <property type="molecule type" value="Genomic_DNA"/>
</dbReference>
<keyword evidence="4" id="KW-1185">Reference proteome</keyword>
<dbReference type="GO" id="GO:0005739">
    <property type="term" value="C:mitochondrion"/>
    <property type="evidence" value="ECO:0007669"/>
    <property type="project" value="TreeGrafter"/>
</dbReference>
<keyword evidence="2" id="KW-1133">Transmembrane helix</keyword>
<feature type="compositionally biased region" description="Acidic residues" evidence="1">
    <location>
        <begin position="229"/>
        <end position="238"/>
    </location>
</feature>
<feature type="compositionally biased region" description="Low complexity" evidence="1">
    <location>
        <begin position="278"/>
        <end position="297"/>
    </location>
</feature>
<evidence type="ECO:0000256" key="1">
    <source>
        <dbReference type="SAM" id="MobiDB-lite"/>
    </source>
</evidence>
<keyword evidence="2" id="KW-0472">Membrane</keyword>
<feature type="transmembrane region" description="Helical" evidence="2">
    <location>
        <begin position="30"/>
        <end position="52"/>
    </location>
</feature>
<dbReference type="OrthoDB" id="5611at2759"/>
<evidence type="ECO:0000313" key="4">
    <source>
        <dbReference type="Proteomes" id="UP000218209"/>
    </source>
</evidence>
<evidence type="ECO:0000256" key="2">
    <source>
        <dbReference type="SAM" id="Phobius"/>
    </source>
</evidence>
<dbReference type="InterPro" id="IPR012098">
    <property type="entry name" value="SND3_fun"/>
</dbReference>
<evidence type="ECO:0000313" key="3">
    <source>
        <dbReference type="EMBL" id="OSX75009.1"/>
    </source>
</evidence>
<sequence>MVLPGGVKQMAITLAAISVLKKVDQKDPRIIAVCRVIFVVYMAISLAVQLYIRSRILAKKETAPVTVPPKPASPFAAFSEASAEASAAADAATAKEGEEEVDATVDATSGTGGRKRRGAAAAAAAEPAAEAAEAAAPEVMSTEEYDLSVLASVRRGLLFNALLLSVFHLKMGSLNPLVITSATGLARLVEEPLFQLHVLGRPAVEALARPFKPEANPLMALLSGTPPEGADEGADADADAAPAAGGGAPAAAAAPAAVTAAGDAKGAATTTARRRKAGAGATRRAPTTTAAGTRKDK</sequence>
<keyword evidence="2" id="KW-0812">Transmembrane</keyword>
<dbReference type="Proteomes" id="UP000218209">
    <property type="component" value="Unassembled WGS sequence"/>
</dbReference>
<protein>
    <recommendedName>
        <fullName evidence="5">Inorganic phosphate transporter</fullName>
    </recommendedName>
</protein>
<reference evidence="3 4" key="1">
    <citation type="submission" date="2017-03" db="EMBL/GenBank/DDBJ databases">
        <title>WGS assembly of Porphyra umbilicalis.</title>
        <authorList>
            <person name="Brawley S.H."/>
            <person name="Blouin N.A."/>
            <person name="Ficko-Blean E."/>
            <person name="Wheeler G.L."/>
            <person name="Lohr M."/>
            <person name="Goodson H.V."/>
            <person name="Jenkins J.W."/>
            <person name="Blaby-Haas C.E."/>
            <person name="Helliwell K.E."/>
            <person name="Chan C."/>
            <person name="Marriage T."/>
            <person name="Bhattacharya D."/>
            <person name="Klein A.S."/>
            <person name="Badis Y."/>
            <person name="Brodie J."/>
            <person name="Cao Y."/>
            <person name="Collen J."/>
            <person name="Dittami S.M."/>
            <person name="Gachon C.M."/>
            <person name="Green B.R."/>
            <person name="Karpowicz S."/>
            <person name="Kim J.W."/>
            <person name="Kudahl U."/>
            <person name="Lin S."/>
            <person name="Michel G."/>
            <person name="Mittag M."/>
            <person name="Olson B.J."/>
            <person name="Pangilinan J."/>
            <person name="Peng Y."/>
            <person name="Qiu H."/>
            <person name="Shu S."/>
            <person name="Singer J.T."/>
            <person name="Smith A.G."/>
            <person name="Sprecher B.N."/>
            <person name="Wagner V."/>
            <person name="Wang W."/>
            <person name="Wang Z.-Y."/>
            <person name="Yan J."/>
            <person name="Yarish C."/>
            <person name="Zoeuner-Riek S."/>
            <person name="Zhuang Y."/>
            <person name="Zou Y."/>
            <person name="Lindquist E.A."/>
            <person name="Grimwood J."/>
            <person name="Barry K."/>
            <person name="Rokhsar D.S."/>
            <person name="Schmutz J."/>
            <person name="Stiller J.W."/>
            <person name="Grossman A.R."/>
            <person name="Prochnik S.E."/>
        </authorList>
    </citation>
    <scope>NUCLEOTIDE SEQUENCE [LARGE SCALE GENOMIC DNA]</scope>
    <source>
        <strain evidence="3">4086291</strain>
    </source>
</reference>